<reference evidence="2 3" key="1">
    <citation type="submission" date="2022-06" db="EMBL/GenBank/DDBJ databases">
        <title>Isolation of gut microbiota from human fecal samples.</title>
        <authorList>
            <person name="Pamer E.G."/>
            <person name="Barat B."/>
            <person name="Waligurski E."/>
            <person name="Medina S."/>
            <person name="Paddock L."/>
            <person name="Mostad J."/>
        </authorList>
    </citation>
    <scope>NUCLEOTIDE SEQUENCE [LARGE SCALE GENOMIC DNA]</scope>
    <source>
        <strain evidence="2 3">DFI.7.95</strain>
    </source>
</reference>
<sequence>MNYNLIDKDDKRYIEYISNEKLISKETDAMDLIAACFENNTNLLIIHYETLSEDFFNLRTGLAGAILQKLVNYKIKVAIIIANEENLNDRFREMIIEANKRDDYRTFRNITDAENWILA</sequence>
<name>A0ABT1S697_9FIRM</name>
<accession>A0ABT1S697</accession>
<dbReference type="RefSeq" id="WP_256310341.1">
    <property type="nucleotide sequence ID" value="NZ_JANGAC010000002.1"/>
</dbReference>
<evidence type="ECO:0000259" key="1">
    <source>
        <dbReference type="Pfam" id="PF13788"/>
    </source>
</evidence>
<feature type="domain" description="DUF4180" evidence="1">
    <location>
        <begin position="9"/>
        <end position="117"/>
    </location>
</feature>
<keyword evidence="3" id="KW-1185">Reference proteome</keyword>
<dbReference type="Pfam" id="PF13788">
    <property type="entry name" value="DUF4180"/>
    <property type="match status" value="1"/>
</dbReference>
<gene>
    <name evidence="2" type="ORF">NE686_02780</name>
</gene>
<proteinExistence type="predicted"/>
<protein>
    <submittedName>
        <fullName evidence="2">DUF4180 domain-containing protein</fullName>
    </submittedName>
</protein>
<dbReference type="InterPro" id="IPR025438">
    <property type="entry name" value="DUF4180"/>
</dbReference>
<dbReference type="Proteomes" id="UP001524478">
    <property type="component" value="Unassembled WGS sequence"/>
</dbReference>
<evidence type="ECO:0000313" key="2">
    <source>
        <dbReference type="EMBL" id="MCQ4921998.1"/>
    </source>
</evidence>
<evidence type="ECO:0000313" key="3">
    <source>
        <dbReference type="Proteomes" id="UP001524478"/>
    </source>
</evidence>
<dbReference type="EMBL" id="JANGAC010000002">
    <property type="protein sequence ID" value="MCQ4921998.1"/>
    <property type="molecule type" value="Genomic_DNA"/>
</dbReference>
<organism evidence="2 3">
    <name type="scientific">Tissierella carlieri</name>
    <dbReference type="NCBI Taxonomy" id="689904"/>
    <lineage>
        <taxon>Bacteria</taxon>
        <taxon>Bacillati</taxon>
        <taxon>Bacillota</taxon>
        <taxon>Tissierellia</taxon>
        <taxon>Tissierellales</taxon>
        <taxon>Tissierellaceae</taxon>
        <taxon>Tissierella</taxon>
    </lineage>
</organism>
<comment type="caution">
    <text evidence="2">The sequence shown here is derived from an EMBL/GenBank/DDBJ whole genome shotgun (WGS) entry which is preliminary data.</text>
</comment>